<dbReference type="EMBL" id="JAYLLN010000007">
    <property type="protein sequence ID" value="MEI5984279.1"/>
    <property type="molecule type" value="Genomic_DNA"/>
</dbReference>
<keyword evidence="1" id="KW-0812">Transmembrane</keyword>
<name>A0ABU8I3H8_9SPHI</name>
<organism evidence="2 3">
    <name type="scientific">Sphingobacterium tenebrionis</name>
    <dbReference type="NCBI Taxonomy" id="3111775"/>
    <lineage>
        <taxon>Bacteria</taxon>
        <taxon>Pseudomonadati</taxon>
        <taxon>Bacteroidota</taxon>
        <taxon>Sphingobacteriia</taxon>
        <taxon>Sphingobacteriales</taxon>
        <taxon>Sphingobacteriaceae</taxon>
        <taxon>Sphingobacterium</taxon>
    </lineage>
</organism>
<keyword evidence="1" id="KW-0472">Membrane</keyword>
<keyword evidence="1" id="KW-1133">Transmembrane helix</keyword>
<evidence type="ECO:0000313" key="2">
    <source>
        <dbReference type="EMBL" id="MEI5984279.1"/>
    </source>
</evidence>
<feature type="transmembrane region" description="Helical" evidence="1">
    <location>
        <begin position="152"/>
        <end position="172"/>
    </location>
</feature>
<sequence>MLIILISLAGFYTSYISHLPNFSHFPLLIHLHFIGFVGWFVLLIIQPILIAKGKRRLHRSLGKTAYVLIPLLIISILLLVLQQTEREFEYSIQKALMTSFIGFIDALSLGVYFTIAMMNSRNQRWHVAFIIACSLVILNPGMSRLLNQIHPGSGLLAASLLPILVSFSILIFEKINYQKPILKSPYLLFLGCWIAEILLLMIIPRTDFWKNFVLAILQ</sequence>
<protein>
    <recommendedName>
        <fullName evidence="4">DUF2306 domain-containing protein</fullName>
    </recommendedName>
</protein>
<gene>
    <name evidence="2" type="ORF">VJ786_05115</name>
</gene>
<accession>A0ABU8I3H8</accession>
<dbReference type="RefSeq" id="WP_180268518.1">
    <property type="nucleotide sequence ID" value="NZ_JAYLLN010000007.1"/>
</dbReference>
<feature type="transmembrane region" description="Helical" evidence="1">
    <location>
        <begin position="29"/>
        <end position="51"/>
    </location>
</feature>
<feature type="transmembrane region" description="Helical" evidence="1">
    <location>
        <begin position="63"/>
        <end position="83"/>
    </location>
</feature>
<proteinExistence type="predicted"/>
<keyword evidence="3" id="KW-1185">Reference proteome</keyword>
<feature type="transmembrane region" description="Helical" evidence="1">
    <location>
        <begin position="184"/>
        <end position="203"/>
    </location>
</feature>
<feature type="transmembrane region" description="Helical" evidence="1">
    <location>
        <begin position="95"/>
        <end position="115"/>
    </location>
</feature>
<feature type="transmembrane region" description="Helical" evidence="1">
    <location>
        <begin position="127"/>
        <end position="146"/>
    </location>
</feature>
<dbReference type="Proteomes" id="UP001363035">
    <property type="component" value="Unassembled WGS sequence"/>
</dbReference>
<evidence type="ECO:0000313" key="3">
    <source>
        <dbReference type="Proteomes" id="UP001363035"/>
    </source>
</evidence>
<reference evidence="2 3" key="1">
    <citation type="submission" date="2024-01" db="EMBL/GenBank/DDBJ databases">
        <title>Sphingobacterium tenebrionis sp. nov., a novel endophyte isolated from tenebrio molitor intestines.</title>
        <authorList>
            <person name="Zhang C."/>
        </authorList>
    </citation>
    <scope>NUCLEOTIDE SEQUENCE [LARGE SCALE GENOMIC DNA]</scope>
    <source>
        <strain evidence="2 3">PU5-4</strain>
    </source>
</reference>
<comment type="caution">
    <text evidence="2">The sequence shown here is derived from an EMBL/GenBank/DDBJ whole genome shotgun (WGS) entry which is preliminary data.</text>
</comment>
<evidence type="ECO:0008006" key="4">
    <source>
        <dbReference type="Google" id="ProtNLM"/>
    </source>
</evidence>
<evidence type="ECO:0000256" key="1">
    <source>
        <dbReference type="SAM" id="Phobius"/>
    </source>
</evidence>